<feature type="domain" description="HTH tetR-type" evidence="3">
    <location>
        <begin position="5"/>
        <end position="65"/>
    </location>
</feature>
<evidence type="ECO:0000256" key="2">
    <source>
        <dbReference type="PROSITE-ProRule" id="PRU00335"/>
    </source>
</evidence>
<dbReference type="RefSeq" id="WP_216255726.1">
    <property type="nucleotide sequence ID" value="NZ_JAZHFS010000048.1"/>
</dbReference>
<dbReference type="InterPro" id="IPR023772">
    <property type="entry name" value="DNA-bd_HTH_TetR-type_CS"/>
</dbReference>
<keyword evidence="5" id="KW-1185">Reference proteome</keyword>
<protein>
    <submittedName>
        <fullName evidence="4">TetR/AcrR family transcriptional regulator</fullName>
    </submittedName>
</protein>
<dbReference type="PROSITE" id="PS01081">
    <property type="entry name" value="HTH_TETR_1"/>
    <property type="match status" value="1"/>
</dbReference>
<feature type="DNA-binding region" description="H-T-H motif" evidence="2">
    <location>
        <begin position="28"/>
        <end position="47"/>
    </location>
</feature>
<name>A0ABU7UVJ9_9CLOT</name>
<dbReference type="InterPro" id="IPR050624">
    <property type="entry name" value="HTH-type_Tx_Regulator"/>
</dbReference>
<sequence>MIKIDEKQKLIMDVAKECFSKQGLQFTSIYDIVKTCKISKATFYKHFSTKEDLVYEILAYSNKNFLSRARAIDVSLEINNKNKLKNKIILVLEYLISNTPFNLFIIENFSQIKGQPMYKFKETIRDNLLSEYHKSLITLYGDEIESIVWEIIFLIDSLVHEFILIMRIKKEEFELNFVCDYVIRIIEMTIDELKKVPAVIDKSFFYSENSDLEDNLFSSEQLLIYKTIGEIKDLIVKHDTVIERKKLTEAINMVEKEAKLGLYNSLIMDAMLSFLEKEKSLKIEIAIFNKLKSKLGDDTREGNK</sequence>
<evidence type="ECO:0000256" key="1">
    <source>
        <dbReference type="ARBA" id="ARBA00023125"/>
    </source>
</evidence>
<dbReference type="InterPro" id="IPR001647">
    <property type="entry name" value="HTH_TetR"/>
</dbReference>
<gene>
    <name evidence="4" type="ORF">SJI18_23820</name>
</gene>
<reference evidence="4 5" key="1">
    <citation type="submission" date="2023-11" db="EMBL/GenBank/DDBJ databases">
        <title>Draft genome sequence of a psychrophilic Clostridium strain from permafrost water brine.</title>
        <authorList>
            <person name="Shcherbakova V.A."/>
            <person name="Trubitsyn V.E."/>
            <person name="Zakharyuk A.G."/>
        </authorList>
    </citation>
    <scope>NUCLEOTIDE SEQUENCE [LARGE SCALE GENOMIC DNA]</scope>
    <source>
        <strain evidence="4 5">14F</strain>
    </source>
</reference>
<dbReference type="Proteomes" id="UP001498469">
    <property type="component" value="Unassembled WGS sequence"/>
</dbReference>
<keyword evidence="1 2" id="KW-0238">DNA-binding</keyword>
<dbReference type="PANTHER" id="PTHR43479">
    <property type="entry name" value="ACREF/ENVCD OPERON REPRESSOR-RELATED"/>
    <property type="match status" value="1"/>
</dbReference>
<evidence type="ECO:0000259" key="3">
    <source>
        <dbReference type="PROSITE" id="PS50977"/>
    </source>
</evidence>
<dbReference type="PANTHER" id="PTHR43479:SF11">
    <property type="entry name" value="ACREF_ENVCD OPERON REPRESSOR-RELATED"/>
    <property type="match status" value="1"/>
</dbReference>
<proteinExistence type="predicted"/>
<organism evidence="4 5">
    <name type="scientific">Clostridium frigoriphilum</name>
    <dbReference type="NCBI Taxonomy" id="443253"/>
    <lineage>
        <taxon>Bacteria</taxon>
        <taxon>Bacillati</taxon>
        <taxon>Bacillota</taxon>
        <taxon>Clostridia</taxon>
        <taxon>Eubacteriales</taxon>
        <taxon>Clostridiaceae</taxon>
        <taxon>Clostridium</taxon>
    </lineage>
</organism>
<dbReference type="Pfam" id="PF00440">
    <property type="entry name" value="TetR_N"/>
    <property type="match status" value="1"/>
</dbReference>
<evidence type="ECO:0000313" key="4">
    <source>
        <dbReference type="EMBL" id="MEF2115308.1"/>
    </source>
</evidence>
<dbReference type="PROSITE" id="PS50977">
    <property type="entry name" value="HTH_TETR_2"/>
    <property type="match status" value="1"/>
</dbReference>
<comment type="caution">
    <text evidence="4">The sequence shown here is derived from an EMBL/GenBank/DDBJ whole genome shotgun (WGS) entry which is preliminary data.</text>
</comment>
<dbReference type="EMBL" id="JAZHFS010000048">
    <property type="protein sequence ID" value="MEF2115308.1"/>
    <property type="molecule type" value="Genomic_DNA"/>
</dbReference>
<accession>A0ABU7UVJ9</accession>
<evidence type="ECO:0000313" key="5">
    <source>
        <dbReference type="Proteomes" id="UP001498469"/>
    </source>
</evidence>